<gene>
    <name evidence="13" type="ORF">GR316_12960</name>
</gene>
<name>A0A8J8MVM2_9RHOB</name>
<comment type="subcellular location">
    <subcellularLocation>
        <location evidence="1 8">Cell outer membrane</location>
        <topology evidence="1 8">Multi-pass membrane protein</topology>
    </subcellularLocation>
</comment>
<evidence type="ECO:0000256" key="9">
    <source>
        <dbReference type="RuleBase" id="RU003357"/>
    </source>
</evidence>
<keyword evidence="10" id="KW-0732">Signal</keyword>
<evidence type="ECO:0000256" key="1">
    <source>
        <dbReference type="ARBA" id="ARBA00004571"/>
    </source>
</evidence>
<dbReference type="EMBL" id="CP047292">
    <property type="protein sequence ID" value="QUS37344.1"/>
    <property type="molecule type" value="Genomic_DNA"/>
</dbReference>
<evidence type="ECO:0000256" key="10">
    <source>
        <dbReference type="SAM" id="SignalP"/>
    </source>
</evidence>
<dbReference type="GO" id="GO:0044718">
    <property type="term" value="P:siderophore transmembrane transport"/>
    <property type="evidence" value="ECO:0007669"/>
    <property type="project" value="TreeGrafter"/>
</dbReference>
<evidence type="ECO:0000259" key="12">
    <source>
        <dbReference type="Pfam" id="PF07715"/>
    </source>
</evidence>
<dbReference type="InterPro" id="IPR000531">
    <property type="entry name" value="Beta-barrel_TonB"/>
</dbReference>
<evidence type="ECO:0000256" key="8">
    <source>
        <dbReference type="PROSITE-ProRule" id="PRU01360"/>
    </source>
</evidence>
<keyword evidence="2 8" id="KW-0813">Transport</keyword>
<dbReference type="PROSITE" id="PS52016">
    <property type="entry name" value="TONB_DEPENDENT_REC_3"/>
    <property type="match status" value="1"/>
</dbReference>
<dbReference type="InterPro" id="IPR036942">
    <property type="entry name" value="Beta-barrel_TonB_sf"/>
</dbReference>
<proteinExistence type="inferred from homology"/>
<dbReference type="NCBIfam" id="NF010048">
    <property type="entry name" value="PRK13524.1"/>
    <property type="match status" value="1"/>
</dbReference>
<evidence type="ECO:0000256" key="7">
    <source>
        <dbReference type="ARBA" id="ARBA00023237"/>
    </source>
</evidence>
<geneLocation type="plasmid" evidence="13 14">
    <name>unnamed3</name>
</geneLocation>
<feature type="domain" description="TonB-dependent receptor plug" evidence="12">
    <location>
        <begin position="50"/>
        <end position="163"/>
    </location>
</feature>
<organism evidence="13 14">
    <name type="scientific">Falsirhodobacter algicola</name>
    <dbReference type="NCBI Taxonomy" id="2692330"/>
    <lineage>
        <taxon>Bacteria</taxon>
        <taxon>Pseudomonadati</taxon>
        <taxon>Pseudomonadota</taxon>
        <taxon>Alphaproteobacteria</taxon>
        <taxon>Rhodobacterales</taxon>
        <taxon>Paracoccaceae</taxon>
        <taxon>Falsirhodobacter</taxon>
    </lineage>
</organism>
<dbReference type="NCBIfam" id="NF010051">
    <property type="entry name" value="PRK13528.1"/>
    <property type="match status" value="1"/>
</dbReference>
<evidence type="ECO:0000313" key="14">
    <source>
        <dbReference type="Proteomes" id="UP000679284"/>
    </source>
</evidence>
<evidence type="ECO:0000256" key="4">
    <source>
        <dbReference type="ARBA" id="ARBA00022692"/>
    </source>
</evidence>
<dbReference type="PANTHER" id="PTHR30069">
    <property type="entry name" value="TONB-DEPENDENT OUTER MEMBRANE RECEPTOR"/>
    <property type="match status" value="1"/>
</dbReference>
<sequence length="740" mass="79935">MSTLTLILCSAAMPLAAQDVALPSTSDEAIALDEILVRSYEEEVLQSLGVSEITAEDIANGPVTNDIAELVRKQPGVNLTGSSSTGQRGNQRQIDIRGMGPENTLILIDGRPVLSRNSVKMGRGGERDTRGDSNWVAPELIERVEVIRGPAAARYGSGAAGGVVNIITKVPDTESVTVSTQYDAPESSKEGDTKRLNLTWTKPLSDQLALRFTANLNKTDADDADINADALKGETCYFRGAVTECSVPAGNEGVRNRDFTGLLRWTPTDAHRIDFELGYSRQGNIYAGDTQLSSGDDDPLIQSLIGSETNIMRRRTAAITHHGIYGLASSTSYLQFETTDNTRLLEGTAGGGEGQINATDFGTVNLRNIAAKTEWVLPGQIGSHLATWTVGSEVRHERLNDSVIVDGAVDVGFDYGDVEADSADRDPVLDQTLVGIYGEGNIEISDRLTLSPSLRADWGESFGVNISGAMNASYEISDRWTVKGGVARAFKAPNLYQLSSNYIYVTRGNGCPEGVDGPCYVLGNPDLEPETSVNSEIGIAYRDDFGTAATLTAFHNDYRNRIQSGDTLMAAADCTYDGAASSCKIFQWENIPRAVISGLEGSYATPLSERLTLTTNLTYILKSENKETGDPLSLVPEYTVNAWLEWRATDDLTITPSLTHYGRIEAAQYNALTNAEIEDAEDRDPYTIANIATRYAVDDSFFITGGITNLLDKDVSRTGIGANTFNEPGRAYYVGLTKTF</sequence>
<dbReference type="PANTHER" id="PTHR30069:SF51">
    <property type="entry name" value="FERRIENTEROBACTIN RECEPTOR"/>
    <property type="match status" value="1"/>
</dbReference>
<dbReference type="Gene3D" id="2.170.130.10">
    <property type="entry name" value="TonB-dependent receptor, plug domain"/>
    <property type="match status" value="1"/>
</dbReference>
<evidence type="ECO:0000256" key="6">
    <source>
        <dbReference type="ARBA" id="ARBA00023136"/>
    </source>
</evidence>
<dbReference type="InterPro" id="IPR058134">
    <property type="entry name" value="PirA/FepA/PfeA"/>
</dbReference>
<keyword evidence="3 8" id="KW-1134">Transmembrane beta strand</keyword>
<dbReference type="SUPFAM" id="SSF56935">
    <property type="entry name" value="Porins"/>
    <property type="match status" value="1"/>
</dbReference>
<dbReference type="InterPro" id="IPR039426">
    <property type="entry name" value="TonB-dep_rcpt-like"/>
</dbReference>
<dbReference type="GO" id="GO:0042912">
    <property type="term" value="F:colicin transmembrane transporter activity"/>
    <property type="evidence" value="ECO:0007669"/>
    <property type="project" value="TreeGrafter"/>
</dbReference>
<dbReference type="InterPro" id="IPR037066">
    <property type="entry name" value="Plug_dom_sf"/>
</dbReference>
<feature type="domain" description="TonB-dependent receptor-like beta-barrel" evidence="11">
    <location>
        <begin position="256"/>
        <end position="710"/>
    </location>
</feature>
<comment type="similarity">
    <text evidence="8 9">Belongs to the TonB-dependent receptor family.</text>
</comment>
<keyword evidence="7 8" id="KW-0998">Cell outer membrane</keyword>
<reference evidence="13" key="1">
    <citation type="submission" date="2020-01" db="EMBL/GenBank/DDBJ databases">
        <authorList>
            <person name="Yang Y."/>
            <person name="Kwon Y.M."/>
        </authorList>
    </citation>
    <scope>NUCLEOTIDE SEQUENCE</scope>
    <source>
        <strain evidence="13">PG104</strain>
        <plasmid evidence="13">unnamed3</plasmid>
    </source>
</reference>
<evidence type="ECO:0000259" key="11">
    <source>
        <dbReference type="Pfam" id="PF00593"/>
    </source>
</evidence>
<accession>A0A8J8MVM2</accession>
<dbReference type="GO" id="GO:0042931">
    <property type="term" value="F:enterobactin transmembrane transporter activity"/>
    <property type="evidence" value="ECO:0007669"/>
    <property type="project" value="TreeGrafter"/>
</dbReference>
<evidence type="ECO:0000256" key="2">
    <source>
        <dbReference type="ARBA" id="ARBA00022448"/>
    </source>
</evidence>
<dbReference type="AlphaFoldDB" id="A0A8J8MVM2"/>
<evidence type="ECO:0000256" key="5">
    <source>
        <dbReference type="ARBA" id="ARBA00023077"/>
    </source>
</evidence>
<dbReference type="Pfam" id="PF00593">
    <property type="entry name" value="TonB_dep_Rec_b-barrel"/>
    <property type="match status" value="1"/>
</dbReference>
<dbReference type="InterPro" id="IPR012910">
    <property type="entry name" value="Plug_dom"/>
</dbReference>
<evidence type="ECO:0000313" key="13">
    <source>
        <dbReference type="EMBL" id="QUS37344.1"/>
    </source>
</evidence>
<protein>
    <submittedName>
        <fullName evidence="13">TonB-dependent receptor</fullName>
    </submittedName>
</protein>
<keyword evidence="13" id="KW-0675">Receptor</keyword>
<keyword evidence="6 8" id="KW-0472">Membrane</keyword>
<dbReference type="Proteomes" id="UP000679284">
    <property type="component" value="Plasmid unnamed3"/>
</dbReference>
<dbReference type="KEGG" id="fap:GR316_12960"/>
<keyword evidence="13" id="KW-0614">Plasmid</keyword>
<feature type="signal peptide" evidence="10">
    <location>
        <begin position="1"/>
        <end position="17"/>
    </location>
</feature>
<dbReference type="GO" id="GO:0015344">
    <property type="term" value="F:siderophore uptake transmembrane transporter activity"/>
    <property type="evidence" value="ECO:0007669"/>
    <property type="project" value="TreeGrafter"/>
</dbReference>
<dbReference type="CDD" id="cd01347">
    <property type="entry name" value="ligand_gated_channel"/>
    <property type="match status" value="1"/>
</dbReference>
<keyword evidence="4 8" id="KW-0812">Transmembrane</keyword>
<dbReference type="Gene3D" id="2.40.170.20">
    <property type="entry name" value="TonB-dependent receptor, beta-barrel domain"/>
    <property type="match status" value="1"/>
</dbReference>
<evidence type="ECO:0000256" key="3">
    <source>
        <dbReference type="ARBA" id="ARBA00022452"/>
    </source>
</evidence>
<keyword evidence="14" id="KW-1185">Reference proteome</keyword>
<keyword evidence="5 9" id="KW-0798">TonB box</keyword>
<dbReference type="Pfam" id="PF07715">
    <property type="entry name" value="Plug"/>
    <property type="match status" value="1"/>
</dbReference>
<dbReference type="GO" id="GO:0009279">
    <property type="term" value="C:cell outer membrane"/>
    <property type="evidence" value="ECO:0007669"/>
    <property type="project" value="UniProtKB-SubCell"/>
</dbReference>
<feature type="chain" id="PRO_5035201183" evidence="10">
    <location>
        <begin position="18"/>
        <end position="740"/>
    </location>
</feature>